<dbReference type="Proteomes" id="UP000661006">
    <property type="component" value="Unassembled WGS sequence"/>
</dbReference>
<dbReference type="CDD" id="cd00761">
    <property type="entry name" value="Glyco_tranf_GTA_type"/>
    <property type="match status" value="1"/>
</dbReference>
<proteinExistence type="predicted"/>
<dbReference type="Gene3D" id="3.90.550.10">
    <property type="entry name" value="Spore Coat Polysaccharide Biosynthesis Protein SpsA, Chain A"/>
    <property type="match status" value="1"/>
</dbReference>
<dbReference type="GeneID" id="81473891"/>
<evidence type="ECO:0000313" key="1">
    <source>
        <dbReference type="EMBL" id="MBF0870067.1"/>
    </source>
</evidence>
<organism evidence="1 2">
    <name type="scientific">Gluconobacter japonicus</name>
    <dbReference type="NCBI Taxonomy" id="376620"/>
    <lineage>
        <taxon>Bacteria</taxon>
        <taxon>Pseudomonadati</taxon>
        <taxon>Pseudomonadota</taxon>
        <taxon>Alphaproteobacteria</taxon>
        <taxon>Acetobacterales</taxon>
        <taxon>Acetobacteraceae</taxon>
        <taxon>Gluconobacter</taxon>
    </lineage>
</organism>
<dbReference type="Pfam" id="PF13704">
    <property type="entry name" value="Glyco_tranf_2_4"/>
    <property type="match status" value="1"/>
</dbReference>
<protein>
    <submittedName>
        <fullName evidence="1">Glycosyltransferase family 2 protein</fullName>
    </submittedName>
</protein>
<sequence>MSERLALAIFVKNEERDIAWWLGWHIALGFTTICVYDDDSTDRTAEIVRAASKSFDVRLETSEKAVRFNHRQRLTYEKAISDAKNKFEWLMFLDSDEYLDLGKDQNLSAFLKKFPDASAIAINWCCFGSNHHIVRPTNSSPLESYVRRSNPNSTDANKIVKSIFRLDKTSSRYINPHHFDVDGLYITSDGTEIQWDATHPERTQDYPSWTNACVRHYACRSLADFLDKVERRSDIRDLPDPMNYFKIFDINETLDVPDEGFLLKVRKIVRQIRQNYEQILYSKITKKQPWKIYNGHVGFEICEIQTVHGSRACLDRESGNLVSIMDGANADRFAPIYGILVNDDPDTLYLTTATETDILHVPFDDRFGTIVPFKIETTGEGTSDIGLRNPHSGRAICWLLPDQETRSGAIECDRQWMHGWEMIHLHKLDMFPNRLAEIVAKLTHFSLPNAYSNEVYTNDMDIAFAFLSSRTQSEQNIWAQENNVTLPTWMTNAPKITL</sequence>
<dbReference type="EMBL" id="JABCQN010000002">
    <property type="protein sequence ID" value="MBF0870067.1"/>
    <property type="molecule type" value="Genomic_DNA"/>
</dbReference>
<gene>
    <name evidence="1" type="ORF">HKD32_04230</name>
</gene>
<reference evidence="1" key="2">
    <citation type="submission" date="2020-11" db="EMBL/GenBank/DDBJ databases">
        <title>Description of novel Gluconobacter species.</title>
        <authorList>
            <person name="Cleenwerck I."/>
            <person name="Cnockaert M."/>
            <person name="Borremans W."/>
            <person name="Wieme A.D."/>
            <person name="De Vuyst L."/>
            <person name="Vandamme P."/>
        </authorList>
    </citation>
    <scope>NUCLEOTIDE SEQUENCE</scope>
    <source>
        <strain evidence="1">R71697</strain>
    </source>
</reference>
<dbReference type="AlphaFoldDB" id="A0A9Q2FLM7"/>
<name>A0A9Q2FLM7_GLUJA</name>
<dbReference type="SUPFAM" id="SSF53448">
    <property type="entry name" value="Nucleotide-diphospho-sugar transferases"/>
    <property type="match status" value="1"/>
</dbReference>
<dbReference type="InterPro" id="IPR029044">
    <property type="entry name" value="Nucleotide-diphossugar_trans"/>
</dbReference>
<comment type="caution">
    <text evidence="1">The sequence shown here is derived from an EMBL/GenBank/DDBJ whole genome shotgun (WGS) entry which is preliminary data.</text>
</comment>
<accession>A0A9Q2FLM7</accession>
<reference evidence="1" key="1">
    <citation type="submission" date="2020-04" db="EMBL/GenBank/DDBJ databases">
        <authorList>
            <person name="Sombolestani A."/>
        </authorList>
    </citation>
    <scope>NUCLEOTIDE SEQUENCE</scope>
    <source>
        <strain evidence="1">R71697</strain>
    </source>
</reference>
<dbReference type="RefSeq" id="WP_194257575.1">
    <property type="nucleotide sequence ID" value="NZ_JABCQN010000002.1"/>
</dbReference>
<evidence type="ECO:0000313" key="2">
    <source>
        <dbReference type="Proteomes" id="UP000661006"/>
    </source>
</evidence>